<dbReference type="InterPro" id="IPR025515">
    <property type="entry name" value="DUF4403"/>
</dbReference>
<evidence type="ECO:0000313" key="3">
    <source>
        <dbReference type="Proteomes" id="UP000308181"/>
    </source>
</evidence>
<reference evidence="2 3" key="1">
    <citation type="submission" date="2019-04" db="EMBL/GenBank/DDBJ databases">
        <title>Pedobacter sp. AR-3-17 sp. nov., isolated from Arctic soil.</title>
        <authorList>
            <person name="Dahal R.H."/>
            <person name="Kim D.-U."/>
        </authorList>
    </citation>
    <scope>NUCLEOTIDE SEQUENCE [LARGE SCALE GENOMIC DNA]</scope>
    <source>
        <strain evidence="2 3">AR-3-17</strain>
    </source>
</reference>
<organism evidence="2 3">
    <name type="scientific">Pedobacter cryophilus</name>
    <dbReference type="NCBI Taxonomy" id="2571271"/>
    <lineage>
        <taxon>Bacteria</taxon>
        <taxon>Pseudomonadati</taxon>
        <taxon>Bacteroidota</taxon>
        <taxon>Sphingobacteriia</taxon>
        <taxon>Sphingobacteriales</taxon>
        <taxon>Sphingobacteriaceae</taxon>
        <taxon>Pedobacter</taxon>
    </lineage>
</organism>
<feature type="chain" id="PRO_5020690668" evidence="1">
    <location>
        <begin position="25"/>
        <end position="467"/>
    </location>
</feature>
<gene>
    <name evidence="2" type="ORF">FA046_11590</name>
</gene>
<keyword evidence="1" id="KW-0732">Signal</keyword>
<feature type="signal peptide" evidence="1">
    <location>
        <begin position="1"/>
        <end position="24"/>
    </location>
</feature>
<dbReference type="RefSeq" id="WP_136826688.1">
    <property type="nucleotide sequence ID" value="NZ_SWBP01000004.1"/>
</dbReference>
<evidence type="ECO:0000256" key="1">
    <source>
        <dbReference type="SAM" id="SignalP"/>
    </source>
</evidence>
<name>A0A4U1BW72_9SPHI</name>
<evidence type="ECO:0000313" key="2">
    <source>
        <dbReference type="EMBL" id="TKB96722.1"/>
    </source>
</evidence>
<sequence length="467" mass="51791">MKKIFFRFLPLLSLVLYISSCSTSKQVLALKPLPDYSSTEVVYEKQLSFISMPVEIAVKDLQTQTNKYLNGLIYEDNSLDDDNLMMKVYKESPIIISEQNGKIIMDLPLKISGKVKYGLTQFGLNLSDTKDFYLNGTVRLNSVVGLKDWKIITKTIIQDVKWKESPSVMVAGKTIPITYLINPALNLFKGNLSKLVDNAISESLDIKPYVLDALQTFSEPTKVNEEYESWFAMQPVEVYSTKAIIANQKITANLGLKTYLETSIGRKPSVVFDRNAILLKAVDKMPDEFKANVAAFAPYNYASAVVQKNFAGQKFESGSRSVTVNKVDLWGKEGKMIVALNLSGSVNGDFYLTGIPAYNAQTKEIYLDQVDFVLDSKSKLIKIGDWLAHGIILKKMGDACKFSIADQLAQGEKTMASYLNNYQPMKGIRVTGSLGQITPNKVILTPNAIVAMVVATGKVALKIDGLE</sequence>
<dbReference type="AlphaFoldDB" id="A0A4U1BW72"/>
<accession>A0A4U1BW72</accession>
<dbReference type="Pfam" id="PF14356">
    <property type="entry name" value="DUF4403"/>
    <property type="match status" value="1"/>
</dbReference>
<dbReference type="EMBL" id="SWBP01000004">
    <property type="protein sequence ID" value="TKB96722.1"/>
    <property type="molecule type" value="Genomic_DNA"/>
</dbReference>
<dbReference type="OrthoDB" id="617059at2"/>
<dbReference type="Proteomes" id="UP000308181">
    <property type="component" value="Unassembled WGS sequence"/>
</dbReference>
<proteinExistence type="predicted"/>
<keyword evidence="3" id="KW-1185">Reference proteome</keyword>
<comment type="caution">
    <text evidence="2">The sequence shown here is derived from an EMBL/GenBank/DDBJ whole genome shotgun (WGS) entry which is preliminary data.</text>
</comment>
<protein>
    <submittedName>
        <fullName evidence="2">DUF4403 family protein</fullName>
    </submittedName>
</protein>